<dbReference type="Gene3D" id="3.40.50.300">
    <property type="entry name" value="P-loop containing nucleotide triphosphate hydrolases"/>
    <property type="match status" value="1"/>
</dbReference>
<dbReference type="Pfam" id="PF00009">
    <property type="entry name" value="GTP_EFTU"/>
    <property type="match status" value="1"/>
</dbReference>
<evidence type="ECO:0000256" key="3">
    <source>
        <dbReference type="ARBA" id="ARBA00023128"/>
    </source>
</evidence>
<sequence>MKKLIRLDRLRWLLFLRMYSSGKAKNLSSQYRMPSFGNIKQSDIRNVGIIAHIDAGKTTVTERALFLAGVTKFIGDVDSGNTVTDFMELERERGITIQSAAVSLMWGGKQINLIDTPGHVDFTLEVERCIRVLDGAIVILDASAGVQAQTITVWRQAQKFSLPSVVFINKMDKTGADFEKSVESLTSRLGVGSPIPICLPTYSSDGQLTGIIDLLHHCFLDINQKNSAKWNKLTETSKNFNELMSGREELLSKIADIDDAFAELLLSEPTAATESSSMDSEVLSAIKRLTKARKMVPVVCGSALRVTTSVVPLLDMCAELLPAPNERNQAIPTIFGNKFCSLVFKVYLRYLTMESE</sequence>
<proteinExistence type="predicted"/>
<dbReference type="PANTHER" id="PTHR43261">
    <property type="entry name" value="TRANSLATION ELONGATION FACTOR G-RELATED"/>
    <property type="match status" value="1"/>
</dbReference>
<dbReference type="InterPro" id="IPR005225">
    <property type="entry name" value="Small_GTP-bd"/>
</dbReference>
<dbReference type="PRINTS" id="PR00315">
    <property type="entry name" value="ELONGATNFCT"/>
</dbReference>
<evidence type="ECO:0000256" key="5">
    <source>
        <dbReference type="SAM" id="SignalP"/>
    </source>
</evidence>
<evidence type="ECO:0000256" key="2">
    <source>
        <dbReference type="ARBA" id="ARBA00022917"/>
    </source>
</evidence>
<dbReference type="GO" id="GO:0006412">
    <property type="term" value="P:translation"/>
    <property type="evidence" value="ECO:0007669"/>
    <property type="project" value="UniProtKB-KW"/>
</dbReference>
<accession>A0ABD6EV19</accession>
<keyword evidence="1" id="KW-0547">Nucleotide-binding</keyword>
<dbReference type="InterPro" id="IPR000795">
    <property type="entry name" value="T_Tr_GTP-bd_dom"/>
</dbReference>
<protein>
    <recommendedName>
        <fullName evidence="6">Tr-type G domain-containing protein</fullName>
    </recommendedName>
</protein>
<dbReference type="NCBIfam" id="TIGR00231">
    <property type="entry name" value="small_GTP"/>
    <property type="match status" value="1"/>
</dbReference>
<evidence type="ECO:0000313" key="8">
    <source>
        <dbReference type="Proteomes" id="UP001608902"/>
    </source>
</evidence>
<comment type="caution">
    <text evidence="7">The sequence shown here is derived from an EMBL/GenBank/DDBJ whole genome shotgun (WGS) entry which is preliminary data.</text>
</comment>
<name>A0ABD6EV19_9BILA</name>
<keyword evidence="4" id="KW-0342">GTP-binding</keyword>
<dbReference type="Proteomes" id="UP001608902">
    <property type="component" value="Unassembled WGS sequence"/>
</dbReference>
<feature type="domain" description="Tr-type G" evidence="6">
    <location>
        <begin position="42"/>
        <end position="325"/>
    </location>
</feature>
<keyword evidence="5" id="KW-0732">Signal</keyword>
<keyword evidence="3" id="KW-0496">Mitochondrion</keyword>
<feature type="signal peptide" evidence="5">
    <location>
        <begin position="1"/>
        <end position="24"/>
    </location>
</feature>
<organism evidence="7 8">
    <name type="scientific">Gnathostoma spinigerum</name>
    <dbReference type="NCBI Taxonomy" id="75299"/>
    <lineage>
        <taxon>Eukaryota</taxon>
        <taxon>Metazoa</taxon>
        <taxon>Ecdysozoa</taxon>
        <taxon>Nematoda</taxon>
        <taxon>Chromadorea</taxon>
        <taxon>Rhabditida</taxon>
        <taxon>Spirurina</taxon>
        <taxon>Gnathostomatomorpha</taxon>
        <taxon>Gnathostomatoidea</taxon>
        <taxon>Gnathostomatidae</taxon>
        <taxon>Gnathostoma</taxon>
    </lineage>
</organism>
<dbReference type="InterPro" id="IPR031157">
    <property type="entry name" value="G_TR_CS"/>
</dbReference>
<dbReference type="AlphaFoldDB" id="A0ABD6EV19"/>
<dbReference type="PANTHER" id="PTHR43261:SF1">
    <property type="entry name" value="RIBOSOME-RELEASING FACTOR 2, MITOCHONDRIAL"/>
    <property type="match status" value="1"/>
</dbReference>
<evidence type="ECO:0000256" key="4">
    <source>
        <dbReference type="ARBA" id="ARBA00023134"/>
    </source>
</evidence>
<gene>
    <name evidence="7" type="ORF">AB6A40_010519</name>
</gene>
<dbReference type="GO" id="GO:0005759">
    <property type="term" value="C:mitochondrial matrix"/>
    <property type="evidence" value="ECO:0007669"/>
    <property type="project" value="UniProtKB-ARBA"/>
</dbReference>
<dbReference type="PROSITE" id="PS00301">
    <property type="entry name" value="G_TR_1"/>
    <property type="match status" value="1"/>
</dbReference>
<dbReference type="GO" id="GO:0005525">
    <property type="term" value="F:GTP binding"/>
    <property type="evidence" value="ECO:0007669"/>
    <property type="project" value="UniProtKB-KW"/>
</dbReference>
<keyword evidence="8" id="KW-1185">Reference proteome</keyword>
<dbReference type="EMBL" id="JBGFUD010013891">
    <property type="protein sequence ID" value="MFH4983810.1"/>
    <property type="molecule type" value="Genomic_DNA"/>
</dbReference>
<evidence type="ECO:0000259" key="6">
    <source>
        <dbReference type="PROSITE" id="PS51722"/>
    </source>
</evidence>
<keyword evidence="2" id="KW-0648">Protein biosynthesis</keyword>
<feature type="chain" id="PRO_5044830301" description="Tr-type G domain-containing protein" evidence="5">
    <location>
        <begin position="25"/>
        <end position="356"/>
    </location>
</feature>
<dbReference type="PROSITE" id="PS51722">
    <property type="entry name" value="G_TR_2"/>
    <property type="match status" value="1"/>
</dbReference>
<dbReference type="FunFam" id="3.40.50.300:FF:000514">
    <property type="entry name" value="Ribosome-releasing factor 2, mitochondrial"/>
    <property type="match status" value="1"/>
</dbReference>
<evidence type="ECO:0000313" key="7">
    <source>
        <dbReference type="EMBL" id="MFH4983810.1"/>
    </source>
</evidence>
<evidence type="ECO:0000256" key="1">
    <source>
        <dbReference type="ARBA" id="ARBA00022741"/>
    </source>
</evidence>
<reference evidence="7 8" key="1">
    <citation type="submission" date="2024-08" db="EMBL/GenBank/DDBJ databases">
        <title>Gnathostoma spinigerum genome.</title>
        <authorList>
            <person name="Gonzalez-Bertolin B."/>
            <person name="Monzon S."/>
            <person name="Zaballos A."/>
            <person name="Jimenez P."/>
            <person name="Dekumyoy P."/>
            <person name="Varona S."/>
            <person name="Cuesta I."/>
            <person name="Sumanam S."/>
            <person name="Adisakwattana P."/>
            <person name="Gasser R.B."/>
            <person name="Hernandez-Gonzalez A."/>
            <person name="Young N.D."/>
            <person name="Perteguer M.J."/>
        </authorList>
    </citation>
    <scope>NUCLEOTIDE SEQUENCE [LARGE SCALE GENOMIC DNA]</scope>
    <source>
        <strain evidence="7">AL3</strain>
        <tissue evidence="7">Liver</tissue>
    </source>
</reference>
<dbReference type="InterPro" id="IPR027417">
    <property type="entry name" value="P-loop_NTPase"/>
</dbReference>
<dbReference type="SUPFAM" id="SSF52540">
    <property type="entry name" value="P-loop containing nucleoside triphosphate hydrolases"/>
    <property type="match status" value="1"/>
</dbReference>